<evidence type="ECO:0000313" key="3">
    <source>
        <dbReference type="Proteomes" id="UP000316759"/>
    </source>
</evidence>
<evidence type="ECO:0000313" key="2">
    <source>
        <dbReference type="EMBL" id="TPP58349.1"/>
    </source>
</evidence>
<dbReference type="EMBL" id="SUNJ01012094">
    <property type="protein sequence ID" value="TPP58349.1"/>
    <property type="molecule type" value="Genomic_DNA"/>
</dbReference>
<sequence>MQENALRRDIRRRVALLRKELNEVNQMAATKTTVSASHALSNNLQPKPSASSTPAVSSNTKQKKTSHTNIDQA</sequence>
<accession>A0A504YDK0</accession>
<dbReference type="AlphaFoldDB" id="A0A504YDK0"/>
<protein>
    <submittedName>
        <fullName evidence="2">Uncharacterized protein</fullName>
    </submittedName>
</protein>
<evidence type="ECO:0000256" key="1">
    <source>
        <dbReference type="SAM" id="MobiDB-lite"/>
    </source>
</evidence>
<reference evidence="2 3" key="1">
    <citation type="submission" date="2019-04" db="EMBL/GenBank/DDBJ databases">
        <title>Annotation for the trematode Fasciola gigantica.</title>
        <authorList>
            <person name="Choi Y.-J."/>
        </authorList>
    </citation>
    <scope>NUCLEOTIDE SEQUENCE [LARGE SCALE GENOMIC DNA]</scope>
    <source>
        <strain evidence="2">Uganda_cow_1</strain>
    </source>
</reference>
<gene>
    <name evidence="2" type="ORF">FGIG_08910</name>
</gene>
<organism evidence="2 3">
    <name type="scientific">Fasciola gigantica</name>
    <name type="common">Giant liver fluke</name>
    <dbReference type="NCBI Taxonomy" id="46835"/>
    <lineage>
        <taxon>Eukaryota</taxon>
        <taxon>Metazoa</taxon>
        <taxon>Spiralia</taxon>
        <taxon>Lophotrochozoa</taxon>
        <taxon>Platyhelminthes</taxon>
        <taxon>Trematoda</taxon>
        <taxon>Digenea</taxon>
        <taxon>Plagiorchiida</taxon>
        <taxon>Echinostomata</taxon>
        <taxon>Echinostomatoidea</taxon>
        <taxon>Fasciolidae</taxon>
        <taxon>Fasciola</taxon>
    </lineage>
</organism>
<name>A0A504YDK0_FASGI</name>
<dbReference type="Proteomes" id="UP000316759">
    <property type="component" value="Unassembled WGS sequence"/>
</dbReference>
<feature type="compositionally biased region" description="Polar residues" evidence="1">
    <location>
        <begin position="32"/>
        <end position="60"/>
    </location>
</feature>
<proteinExistence type="predicted"/>
<comment type="caution">
    <text evidence="2">The sequence shown here is derived from an EMBL/GenBank/DDBJ whole genome shotgun (WGS) entry which is preliminary data.</text>
</comment>
<keyword evidence="3" id="KW-1185">Reference proteome</keyword>
<feature type="region of interest" description="Disordered" evidence="1">
    <location>
        <begin position="32"/>
        <end position="73"/>
    </location>
</feature>